<comment type="similarity">
    <text evidence="1">Belongs to the RMD1/sif2 family.</text>
</comment>
<evidence type="ECO:0000313" key="4">
    <source>
        <dbReference type="Proteomes" id="UP000215335"/>
    </source>
</evidence>
<comment type="caution">
    <text evidence="3">The sequence shown here is derived from an EMBL/GenBank/DDBJ whole genome shotgun (WGS) entry which is preliminary data.</text>
</comment>
<dbReference type="Pfam" id="PF02582">
    <property type="entry name" value="DUF155"/>
    <property type="match status" value="1"/>
</dbReference>
<accession>A0A232F6M0</accession>
<feature type="domain" description="DUF155" evidence="2">
    <location>
        <begin position="159"/>
        <end position="333"/>
    </location>
</feature>
<dbReference type="InterPro" id="IPR051624">
    <property type="entry name" value="RMD1/Sad1-interacting"/>
</dbReference>
<dbReference type="InterPro" id="IPR003734">
    <property type="entry name" value="DUF155"/>
</dbReference>
<sequence>MLLLTSRCLFLTKSNATFSISILRNLSITFDKPSKIQRIFSHKNAKKANPLFSNASTMLLEKKLNAVKGIQENISALQMKKRPLRKKKTVTDEDEATMPGFWTVKALATADEYNLESLMNGLLKQNLYTPMEIRSSAKPFPDAIQAVAKYEIGNEPREIYFFREGTAVMWNITDLECSNLLQFIKQYEENSYSNELVQAEGEVMLYSYTESGKRSHLKEGDIFLSPDANLDKYTFSNAISQSVKLGIWEASLDHYVDSIEFITEDLKRGRRIKMSRQEVLRKQGELFALRHLINLSSDLLDTPDFYWERDDLETLYQQTCAYFSIAKRTRVVNEKLNHCVELVELLSSHLSDRHHVRLEWMIIVLIMVEVGFEILHYADRYLGKLEEFV</sequence>
<reference evidence="3 4" key="1">
    <citation type="journal article" date="2017" name="Curr. Biol.">
        <title>The Evolution of Venom by Co-option of Single-Copy Genes.</title>
        <authorList>
            <person name="Martinson E.O."/>
            <person name="Mrinalini"/>
            <person name="Kelkar Y.D."/>
            <person name="Chang C.H."/>
            <person name="Werren J.H."/>
        </authorList>
    </citation>
    <scope>NUCLEOTIDE SEQUENCE [LARGE SCALE GENOMIC DNA]</scope>
    <source>
        <strain evidence="3 4">Alberta</strain>
        <tissue evidence="3">Whole body</tissue>
    </source>
</reference>
<proteinExistence type="inferred from homology"/>
<keyword evidence="4" id="KW-1185">Reference proteome</keyword>
<dbReference type="EMBL" id="NNAY01000791">
    <property type="protein sequence ID" value="OXU26481.1"/>
    <property type="molecule type" value="Genomic_DNA"/>
</dbReference>
<dbReference type="OrthoDB" id="242766at2759"/>
<organism evidence="3 4">
    <name type="scientific">Trichomalopsis sarcophagae</name>
    <dbReference type="NCBI Taxonomy" id="543379"/>
    <lineage>
        <taxon>Eukaryota</taxon>
        <taxon>Metazoa</taxon>
        <taxon>Ecdysozoa</taxon>
        <taxon>Arthropoda</taxon>
        <taxon>Hexapoda</taxon>
        <taxon>Insecta</taxon>
        <taxon>Pterygota</taxon>
        <taxon>Neoptera</taxon>
        <taxon>Endopterygota</taxon>
        <taxon>Hymenoptera</taxon>
        <taxon>Apocrita</taxon>
        <taxon>Proctotrupomorpha</taxon>
        <taxon>Chalcidoidea</taxon>
        <taxon>Pteromalidae</taxon>
        <taxon>Pteromalinae</taxon>
        <taxon>Trichomalopsis</taxon>
    </lineage>
</organism>
<evidence type="ECO:0000313" key="3">
    <source>
        <dbReference type="EMBL" id="OXU26481.1"/>
    </source>
</evidence>
<name>A0A232F6M0_9HYME</name>
<dbReference type="STRING" id="543379.A0A232F6M0"/>
<protein>
    <recommendedName>
        <fullName evidence="2">DUF155 domain-containing protein</fullName>
    </recommendedName>
</protein>
<evidence type="ECO:0000256" key="1">
    <source>
        <dbReference type="ARBA" id="ARBA00008306"/>
    </source>
</evidence>
<dbReference type="PANTHER" id="PTHR16255">
    <property type="entry name" value="REQUIRED FOR MEIOTIC NUCLEAR DIVISION PROTEIN 1 HOMOLOG"/>
    <property type="match status" value="1"/>
</dbReference>
<dbReference type="Proteomes" id="UP000215335">
    <property type="component" value="Unassembled WGS sequence"/>
</dbReference>
<dbReference type="GO" id="GO:0005739">
    <property type="term" value="C:mitochondrion"/>
    <property type="evidence" value="ECO:0007669"/>
    <property type="project" value="UniProtKB-ARBA"/>
</dbReference>
<dbReference type="GO" id="GO:0070131">
    <property type="term" value="P:positive regulation of mitochondrial translation"/>
    <property type="evidence" value="ECO:0007669"/>
    <property type="project" value="TreeGrafter"/>
</dbReference>
<dbReference type="AlphaFoldDB" id="A0A232F6M0"/>
<dbReference type="PANTHER" id="PTHR16255:SF1">
    <property type="entry name" value="REQUIRED FOR MEIOTIC NUCLEAR DIVISION PROTEIN 1 HOMOLOG"/>
    <property type="match status" value="1"/>
</dbReference>
<evidence type="ECO:0000259" key="2">
    <source>
        <dbReference type="Pfam" id="PF02582"/>
    </source>
</evidence>
<gene>
    <name evidence="3" type="ORF">TSAR_003607</name>
</gene>